<dbReference type="Gene3D" id="3.40.50.720">
    <property type="entry name" value="NAD(P)-binding Rossmann-like Domain"/>
    <property type="match status" value="1"/>
</dbReference>
<evidence type="ECO:0000256" key="2">
    <source>
        <dbReference type="ARBA" id="ARBA00023002"/>
    </source>
</evidence>
<evidence type="ECO:0000256" key="3">
    <source>
        <dbReference type="RuleBase" id="RU000363"/>
    </source>
</evidence>
<evidence type="ECO:0000256" key="1">
    <source>
        <dbReference type="ARBA" id="ARBA00006484"/>
    </source>
</evidence>
<dbReference type="InterPro" id="IPR020904">
    <property type="entry name" value="Sc_DH/Rdtase_CS"/>
</dbReference>
<sequence>MHEAPSRRISGSRVGTCHTSAASEPKEGANDVSRLKDKVVVVTGASSGIGRATANAFAEKGATVALNARRSAALEEVADECRRRGADADVFAADVTDADAVDEIAREVAGRYGRLDVWVNNAGVNLFGRLDDSPVEAWHRVVETNVFGTYHGIRAALPWMREQGQGVIVNVSSLLGKVSSPFMSSYVVSKQAVRALSESVRQEVLDVPGIHVCVVLPGPVDTPLFASGGNYMGLRVKPLAPVVSADRVASAVLSCARRPRSEVVVGKSTALALLGSRVAPGLAERISARQVGKDHFGTTPVPPSSGNIFEPSSGDATVSGGWTPTADHVGPRDPRSASADGRGPARRLLTVGAVLAAGAGVAEIVRRRRA</sequence>
<feature type="region of interest" description="Disordered" evidence="4">
    <location>
        <begin position="293"/>
        <end position="344"/>
    </location>
</feature>
<reference evidence="6 7" key="1">
    <citation type="submission" date="2019-11" db="EMBL/GenBank/DDBJ databases">
        <authorList>
            <person name="Li X.-J."/>
            <person name="Feng X.-M."/>
        </authorList>
    </citation>
    <scope>NUCLEOTIDE SEQUENCE [LARGE SCALE GENOMIC DNA]</scope>
    <source>
        <strain evidence="6 7">XMNu-373</strain>
    </source>
</reference>
<evidence type="ECO:0000313" key="6">
    <source>
        <dbReference type="EMBL" id="NDL55908.1"/>
    </source>
</evidence>
<evidence type="ECO:0000259" key="5">
    <source>
        <dbReference type="SMART" id="SM00822"/>
    </source>
</evidence>
<dbReference type="AlphaFoldDB" id="A0A7K3M0C7"/>
<dbReference type="Proteomes" id="UP000460435">
    <property type="component" value="Unassembled WGS sequence"/>
</dbReference>
<dbReference type="PANTHER" id="PTHR44196">
    <property type="entry name" value="DEHYDROGENASE/REDUCTASE SDR FAMILY MEMBER 7B"/>
    <property type="match status" value="1"/>
</dbReference>
<dbReference type="GO" id="GO:0016491">
    <property type="term" value="F:oxidoreductase activity"/>
    <property type="evidence" value="ECO:0007669"/>
    <property type="project" value="UniProtKB-KW"/>
</dbReference>
<proteinExistence type="inferred from homology"/>
<dbReference type="NCBIfam" id="NF005495">
    <property type="entry name" value="PRK07109.1"/>
    <property type="match status" value="1"/>
</dbReference>
<keyword evidence="2" id="KW-0560">Oxidoreductase</keyword>
<evidence type="ECO:0000256" key="4">
    <source>
        <dbReference type="SAM" id="MobiDB-lite"/>
    </source>
</evidence>
<dbReference type="EMBL" id="WLZY01000001">
    <property type="protein sequence ID" value="NDL55908.1"/>
    <property type="molecule type" value="Genomic_DNA"/>
</dbReference>
<dbReference type="SUPFAM" id="SSF51735">
    <property type="entry name" value="NAD(P)-binding Rossmann-fold domains"/>
    <property type="match status" value="1"/>
</dbReference>
<comment type="caution">
    <text evidence="6">The sequence shown here is derived from an EMBL/GenBank/DDBJ whole genome shotgun (WGS) entry which is preliminary data.</text>
</comment>
<dbReference type="InterPro" id="IPR036291">
    <property type="entry name" value="NAD(P)-bd_dom_sf"/>
</dbReference>
<organism evidence="6 7">
    <name type="scientific">Phytoactinopolyspora mesophila</name>
    <dbReference type="NCBI Taxonomy" id="2650750"/>
    <lineage>
        <taxon>Bacteria</taxon>
        <taxon>Bacillati</taxon>
        <taxon>Actinomycetota</taxon>
        <taxon>Actinomycetes</taxon>
        <taxon>Jiangellales</taxon>
        <taxon>Jiangellaceae</taxon>
        <taxon>Phytoactinopolyspora</taxon>
    </lineage>
</organism>
<feature type="region of interest" description="Disordered" evidence="4">
    <location>
        <begin position="1"/>
        <end position="30"/>
    </location>
</feature>
<evidence type="ECO:0000313" key="7">
    <source>
        <dbReference type="Proteomes" id="UP000460435"/>
    </source>
</evidence>
<gene>
    <name evidence="6" type="ORF">F7O44_02360</name>
</gene>
<accession>A0A7K3M0C7</accession>
<dbReference type="FunFam" id="3.40.50.720:FF:000084">
    <property type="entry name" value="Short-chain dehydrogenase reductase"/>
    <property type="match status" value="1"/>
</dbReference>
<keyword evidence="7" id="KW-1185">Reference proteome</keyword>
<dbReference type="PANTHER" id="PTHR44196:SF1">
    <property type="entry name" value="DEHYDROGENASE_REDUCTASE SDR FAMILY MEMBER 7B"/>
    <property type="match status" value="1"/>
</dbReference>
<dbReference type="GO" id="GO:0016020">
    <property type="term" value="C:membrane"/>
    <property type="evidence" value="ECO:0007669"/>
    <property type="project" value="TreeGrafter"/>
</dbReference>
<dbReference type="InterPro" id="IPR002347">
    <property type="entry name" value="SDR_fam"/>
</dbReference>
<name>A0A7K3M0C7_9ACTN</name>
<feature type="domain" description="Ketoreductase" evidence="5">
    <location>
        <begin position="38"/>
        <end position="223"/>
    </location>
</feature>
<dbReference type="PROSITE" id="PS00061">
    <property type="entry name" value="ADH_SHORT"/>
    <property type="match status" value="1"/>
</dbReference>
<protein>
    <submittedName>
        <fullName evidence="6">SDR family NAD(P)-dependent oxidoreductase</fullName>
    </submittedName>
</protein>
<dbReference type="InterPro" id="IPR057326">
    <property type="entry name" value="KR_dom"/>
</dbReference>
<comment type="similarity">
    <text evidence="1 3">Belongs to the short-chain dehydrogenases/reductases (SDR) family.</text>
</comment>
<dbReference type="PRINTS" id="PR00080">
    <property type="entry name" value="SDRFAMILY"/>
</dbReference>
<dbReference type="Pfam" id="PF00106">
    <property type="entry name" value="adh_short"/>
    <property type="match status" value="1"/>
</dbReference>
<dbReference type="PRINTS" id="PR00081">
    <property type="entry name" value="GDHRDH"/>
</dbReference>
<dbReference type="SMART" id="SM00822">
    <property type="entry name" value="PKS_KR"/>
    <property type="match status" value="1"/>
</dbReference>